<dbReference type="Pfam" id="PF00149">
    <property type="entry name" value="Metallophos"/>
    <property type="match status" value="1"/>
</dbReference>
<feature type="domain" description="Calcineurin-like phosphoesterase N-terminal" evidence="4">
    <location>
        <begin position="27"/>
        <end position="101"/>
    </location>
</feature>
<dbReference type="PANTHER" id="PTHR43143">
    <property type="entry name" value="METALLOPHOSPHOESTERASE, CALCINEURIN SUPERFAMILY"/>
    <property type="match status" value="1"/>
</dbReference>
<evidence type="ECO:0000259" key="4">
    <source>
        <dbReference type="Pfam" id="PF16371"/>
    </source>
</evidence>
<dbReference type="SUPFAM" id="SSF56300">
    <property type="entry name" value="Metallo-dependent phosphatases"/>
    <property type="match status" value="1"/>
</dbReference>
<feature type="domain" description="Calcineurin-like phosphoesterase" evidence="2">
    <location>
        <begin position="114"/>
        <end position="311"/>
    </location>
</feature>
<dbReference type="InterPro" id="IPR029052">
    <property type="entry name" value="Metallo-depent_PP-like"/>
</dbReference>
<protein>
    <submittedName>
        <fullName evidence="5">Serine/threonine protein phosphatase</fullName>
    </submittedName>
</protein>
<organism evidence="5 6">
    <name type="scientific">Alistipes shahii</name>
    <dbReference type="NCBI Taxonomy" id="328814"/>
    <lineage>
        <taxon>Bacteria</taxon>
        <taxon>Pseudomonadati</taxon>
        <taxon>Bacteroidota</taxon>
        <taxon>Bacteroidia</taxon>
        <taxon>Bacteroidales</taxon>
        <taxon>Rikenellaceae</taxon>
        <taxon>Alistipes</taxon>
    </lineage>
</organism>
<dbReference type="Gene3D" id="3.60.21.10">
    <property type="match status" value="1"/>
</dbReference>
<dbReference type="GeneID" id="92758076"/>
<dbReference type="InterPro" id="IPR032285">
    <property type="entry name" value="Metallophos_N"/>
</dbReference>
<evidence type="ECO:0000313" key="6">
    <source>
        <dbReference type="Proteomes" id="UP000323567"/>
    </source>
</evidence>
<comment type="caution">
    <text evidence="5">The sequence shown here is derived from an EMBL/GenBank/DDBJ whole genome shotgun (WGS) entry which is preliminary data.</text>
</comment>
<dbReference type="Proteomes" id="UP000323567">
    <property type="component" value="Unassembled WGS sequence"/>
</dbReference>
<name>A0A5B3GCT1_9BACT</name>
<evidence type="ECO:0000259" key="2">
    <source>
        <dbReference type="Pfam" id="PF00149"/>
    </source>
</evidence>
<sequence length="476" mass="53848">MKRYLLTILLSLWCVCAWAAGSVTVRGRVLCGGRGVEGVWVSDGEEFARTDKRGNYSLEAGADNRFVFVCVPAGYDAPVEKGVVRYFHPLPAEGKSCDFTLLRRAGDDSRYGFIAIADPQIWAPKEFAKLAAAADDIAATVRSYGGMPFHGICCGDIVSHDHSLYGRYNEVMERTGITFRNAMGNHDMEVYGRSYETSFSKFEEMYGPVYYSFDVGRIHYVVLDDNFFIGRDYFYIGYLEERQMRWLEKDLARVQPGSTVVVCLHIPSTCEEQDRKQFRYDRAGSTMTNHRGLYEILKPYRAHIISGHTHTTFNQSIAPGLYEHVTPALSGAWWQGPLCTDGTPAGYGVYEVNGDRIDWYYKSTGYPADYQMKIYSGREYPQFEGYAVANVWASDPAWEVEFTIDGVPVGPAERFQAYDPAAKQLYSDTSQMDHKWIYPSISDHYYRVALPEGAKRVEVSATDRFGRISRAAVDLK</sequence>
<proteinExistence type="predicted"/>
<reference evidence="5 6" key="1">
    <citation type="journal article" date="2019" name="Nat. Med.">
        <title>A library of human gut bacterial isolates paired with longitudinal multiomics data enables mechanistic microbiome research.</title>
        <authorList>
            <person name="Poyet M."/>
            <person name="Groussin M."/>
            <person name="Gibbons S.M."/>
            <person name="Avila-Pacheco J."/>
            <person name="Jiang X."/>
            <person name="Kearney S.M."/>
            <person name="Perrotta A.R."/>
            <person name="Berdy B."/>
            <person name="Zhao S."/>
            <person name="Lieberman T.D."/>
            <person name="Swanson P.K."/>
            <person name="Smith M."/>
            <person name="Roesemann S."/>
            <person name="Alexander J.E."/>
            <person name="Rich S.A."/>
            <person name="Livny J."/>
            <person name="Vlamakis H."/>
            <person name="Clish C."/>
            <person name="Bullock K."/>
            <person name="Deik A."/>
            <person name="Scott J."/>
            <person name="Pierce K.A."/>
            <person name="Xavier R.J."/>
            <person name="Alm E.J."/>
        </authorList>
    </citation>
    <scope>NUCLEOTIDE SEQUENCE [LARGE SCALE GENOMIC DNA]</scope>
    <source>
        <strain evidence="5 6">BIOML-A2</strain>
    </source>
</reference>
<dbReference type="EMBL" id="VVXK01000003">
    <property type="protein sequence ID" value="KAA2371523.1"/>
    <property type="molecule type" value="Genomic_DNA"/>
</dbReference>
<dbReference type="InterPro" id="IPR032288">
    <property type="entry name" value="Metallophos_C"/>
</dbReference>
<dbReference type="PANTHER" id="PTHR43143:SF1">
    <property type="entry name" value="SERINE_THREONINE-PROTEIN PHOSPHATASE CPPED1"/>
    <property type="match status" value="1"/>
</dbReference>
<dbReference type="Pfam" id="PF16371">
    <property type="entry name" value="MetallophosN"/>
    <property type="match status" value="1"/>
</dbReference>
<feature type="domain" description="Calcineurin-like phosphoesterase C-terminal" evidence="3">
    <location>
        <begin position="323"/>
        <end position="467"/>
    </location>
</feature>
<feature type="chain" id="PRO_5022890768" evidence="1">
    <location>
        <begin position="20"/>
        <end position="476"/>
    </location>
</feature>
<keyword evidence="1" id="KW-0732">Signal</keyword>
<dbReference type="GO" id="GO:0016787">
    <property type="term" value="F:hydrolase activity"/>
    <property type="evidence" value="ECO:0007669"/>
    <property type="project" value="InterPro"/>
</dbReference>
<dbReference type="AlphaFoldDB" id="A0A5B3GCT1"/>
<feature type="signal peptide" evidence="1">
    <location>
        <begin position="1"/>
        <end position="19"/>
    </location>
</feature>
<dbReference type="InterPro" id="IPR004843">
    <property type="entry name" value="Calcineurin-like_PHP"/>
</dbReference>
<dbReference type="InterPro" id="IPR051918">
    <property type="entry name" value="STPP_CPPED1"/>
</dbReference>
<dbReference type="Pfam" id="PF16370">
    <property type="entry name" value="MetallophosC"/>
    <property type="match status" value="1"/>
</dbReference>
<evidence type="ECO:0000313" key="5">
    <source>
        <dbReference type="EMBL" id="KAA2371523.1"/>
    </source>
</evidence>
<accession>A0A5B3GCT1</accession>
<evidence type="ECO:0000259" key="3">
    <source>
        <dbReference type="Pfam" id="PF16370"/>
    </source>
</evidence>
<gene>
    <name evidence="5" type="ORF">F2Y13_03900</name>
</gene>
<evidence type="ECO:0000256" key="1">
    <source>
        <dbReference type="SAM" id="SignalP"/>
    </source>
</evidence>
<dbReference type="RefSeq" id="WP_044054202.1">
    <property type="nucleotide sequence ID" value="NZ_CAUCFE010000030.1"/>
</dbReference>